<keyword evidence="3" id="KW-1185">Reference proteome</keyword>
<sequence>MARTEPHKPRVLLITRNLPPLVGGMERLILNAALGMRHYLDLTVIGPAGCEQHLPDDTTVFTAPSSLAGFMSSGLAHVLRHCRRDRFELIVGGSGLAAPLVALARRLCGARSLIFLHGLDLVVNSKPYQWLFLPSIRNADHLIANSENTRQLATGRGVQPARITVINPGTDLPSGLDEEQIAAFRERHAIPFERYLLFAGRLTKRKGLSHFLRHGLPRVLEATKGVGMLVVGENPSDGLTRNGDQGETLKAVEALQLAPHIHFVGAVDDDDMWLAFASSAAHVFPLVEVPGDVEGFGMVAVEAAASGTPTFAFDLGGVADAVSAGSGRLLPAGDYEGLADAIIQDLQVPTFTADACRDHASRYAWPHYQSSLEQAISALLGQPQGAPRA</sequence>
<gene>
    <name evidence="2" type="ORF">C0029_17115</name>
</gene>
<reference evidence="2 3" key="1">
    <citation type="submission" date="2018-01" db="EMBL/GenBank/DDBJ databases">
        <title>The draft genome sequence of Halioglobus japonicus S1-36.</title>
        <authorList>
            <person name="Du Z.-J."/>
            <person name="Shi M.-J."/>
        </authorList>
    </citation>
    <scope>NUCLEOTIDE SEQUENCE [LARGE SCALE GENOMIC DNA]</scope>
    <source>
        <strain evidence="2 3">S1-36</strain>
    </source>
</reference>
<name>A0AAP8MBR6_9GAMM</name>
<evidence type="ECO:0000259" key="1">
    <source>
        <dbReference type="Pfam" id="PF13439"/>
    </source>
</evidence>
<evidence type="ECO:0000313" key="2">
    <source>
        <dbReference type="EMBL" id="PLW84724.1"/>
    </source>
</evidence>
<organism evidence="2 3">
    <name type="scientific">Halioglobus japonicus</name>
    <dbReference type="NCBI Taxonomy" id="930805"/>
    <lineage>
        <taxon>Bacteria</taxon>
        <taxon>Pseudomonadati</taxon>
        <taxon>Pseudomonadota</taxon>
        <taxon>Gammaproteobacteria</taxon>
        <taxon>Cellvibrionales</taxon>
        <taxon>Halieaceae</taxon>
        <taxon>Halioglobus</taxon>
    </lineage>
</organism>
<feature type="domain" description="Glycosyltransferase subfamily 4-like N-terminal" evidence="1">
    <location>
        <begin position="22"/>
        <end position="172"/>
    </location>
</feature>
<comment type="caution">
    <text evidence="2">The sequence shown here is derived from an EMBL/GenBank/DDBJ whole genome shotgun (WGS) entry which is preliminary data.</text>
</comment>
<protein>
    <submittedName>
        <fullName evidence="2">Glycosyltransferase family 1 protein</fullName>
    </submittedName>
</protein>
<dbReference type="Pfam" id="PF13692">
    <property type="entry name" value="Glyco_trans_1_4"/>
    <property type="match status" value="1"/>
</dbReference>
<dbReference type="CDD" id="cd03801">
    <property type="entry name" value="GT4_PimA-like"/>
    <property type="match status" value="1"/>
</dbReference>
<accession>A0AAP8MBR6</accession>
<dbReference type="EMBL" id="PKUR01000005">
    <property type="protein sequence ID" value="PLW84724.1"/>
    <property type="molecule type" value="Genomic_DNA"/>
</dbReference>
<dbReference type="GO" id="GO:0016757">
    <property type="term" value="F:glycosyltransferase activity"/>
    <property type="evidence" value="ECO:0007669"/>
    <property type="project" value="UniProtKB-ARBA"/>
</dbReference>
<dbReference type="Proteomes" id="UP000235162">
    <property type="component" value="Unassembled WGS sequence"/>
</dbReference>
<dbReference type="InterPro" id="IPR050194">
    <property type="entry name" value="Glycosyltransferase_grp1"/>
</dbReference>
<evidence type="ECO:0000313" key="3">
    <source>
        <dbReference type="Proteomes" id="UP000235162"/>
    </source>
</evidence>
<dbReference type="Gene3D" id="3.40.50.2000">
    <property type="entry name" value="Glycogen Phosphorylase B"/>
    <property type="match status" value="2"/>
</dbReference>
<dbReference type="Pfam" id="PF13439">
    <property type="entry name" value="Glyco_transf_4"/>
    <property type="match status" value="1"/>
</dbReference>
<dbReference type="AlphaFoldDB" id="A0AAP8MBR6"/>
<dbReference type="InterPro" id="IPR028098">
    <property type="entry name" value="Glyco_trans_4-like_N"/>
</dbReference>
<proteinExistence type="predicted"/>
<dbReference type="PANTHER" id="PTHR45947:SF3">
    <property type="entry name" value="SULFOQUINOVOSYL TRANSFERASE SQD2"/>
    <property type="match status" value="1"/>
</dbReference>
<dbReference type="SUPFAM" id="SSF53756">
    <property type="entry name" value="UDP-Glycosyltransferase/glycogen phosphorylase"/>
    <property type="match status" value="1"/>
</dbReference>
<dbReference type="PANTHER" id="PTHR45947">
    <property type="entry name" value="SULFOQUINOVOSYL TRANSFERASE SQD2"/>
    <property type="match status" value="1"/>
</dbReference>